<keyword evidence="10" id="KW-1185">Reference proteome</keyword>
<comment type="similarity">
    <text evidence="5">Belongs to the RimM family.</text>
</comment>
<dbReference type="EMBL" id="JABULH010000001">
    <property type="protein sequence ID" value="NTS64104.1"/>
    <property type="molecule type" value="Genomic_DNA"/>
</dbReference>
<evidence type="ECO:0000313" key="10">
    <source>
        <dbReference type="Proteomes" id="UP000621447"/>
    </source>
</evidence>
<reference evidence="9 10" key="1">
    <citation type="submission" date="2020-06" db="EMBL/GenBank/DDBJ databases">
        <title>Sphingomonas hominis sp. nov., a member of the Sphingomonas, isolated from the hair of a 22-year-old girl.</title>
        <authorList>
            <person name="Zhang D.-F."/>
            <person name="Cui X.-W."/>
        </authorList>
    </citation>
    <scope>NUCLEOTIDE SEQUENCE [LARGE SCALE GENOMIC DNA]</scope>
    <source>
        <strain evidence="9 10">HHU CXW</strain>
    </source>
</reference>
<feature type="region of interest" description="Disordered" evidence="6">
    <location>
        <begin position="1"/>
        <end position="41"/>
    </location>
</feature>
<comment type="domain">
    <text evidence="5">The PRC barrel domain binds ribosomal protein uS19.</text>
</comment>
<evidence type="ECO:0000256" key="2">
    <source>
        <dbReference type="ARBA" id="ARBA00022517"/>
    </source>
</evidence>
<dbReference type="Gene3D" id="2.30.30.240">
    <property type="entry name" value="PRC-barrel domain"/>
    <property type="match status" value="1"/>
</dbReference>
<evidence type="ECO:0000256" key="5">
    <source>
        <dbReference type="HAMAP-Rule" id="MF_00014"/>
    </source>
</evidence>
<evidence type="ECO:0000256" key="1">
    <source>
        <dbReference type="ARBA" id="ARBA00022490"/>
    </source>
</evidence>
<feature type="domain" description="RimM N-terminal" evidence="7">
    <location>
        <begin position="60"/>
        <end position="127"/>
    </location>
</feature>
<keyword evidence="4 5" id="KW-0143">Chaperone</keyword>
<dbReference type="InterPro" id="IPR002676">
    <property type="entry name" value="RimM_N"/>
</dbReference>
<dbReference type="SUPFAM" id="SSF50346">
    <property type="entry name" value="PRC-barrel domain"/>
    <property type="match status" value="1"/>
</dbReference>
<dbReference type="InterPro" id="IPR011033">
    <property type="entry name" value="PRC_barrel-like_sf"/>
</dbReference>
<gene>
    <name evidence="5 9" type="primary">rimM</name>
    <name evidence="9" type="ORF">HRV97_02880</name>
</gene>
<dbReference type="InterPro" id="IPR036976">
    <property type="entry name" value="RimM_N_sf"/>
</dbReference>
<keyword evidence="2 5" id="KW-0690">Ribosome biogenesis</keyword>
<accession>A0ABX2JEN0</accession>
<feature type="compositionally biased region" description="Low complexity" evidence="6">
    <location>
        <begin position="16"/>
        <end position="27"/>
    </location>
</feature>
<comment type="function">
    <text evidence="5">An accessory protein needed during the final step in the assembly of 30S ribosomal subunit, possibly for assembly of the head region. Essential for efficient processing of 16S rRNA. May be needed both before and after RbfA during the maturation of 16S rRNA. It has affinity for free ribosomal 30S subunits but not for 70S ribosomes.</text>
</comment>
<dbReference type="InterPro" id="IPR056792">
    <property type="entry name" value="PRC_RimM"/>
</dbReference>
<proteinExistence type="inferred from homology"/>
<dbReference type="HAMAP" id="MF_00014">
    <property type="entry name" value="Ribosome_mat_RimM"/>
    <property type="match status" value="1"/>
</dbReference>
<dbReference type="Gene3D" id="2.40.30.60">
    <property type="entry name" value="RimM"/>
    <property type="match status" value="1"/>
</dbReference>
<evidence type="ECO:0000256" key="6">
    <source>
        <dbReference type="SAM" id="MobiDB-lite"/>
    </source>
</evidence>
<evidence type="ECO:0000256" key="4">
    <source>
        <dbReference type="ARBA" id="ARBA00023186"/>
    </source>
</evidence>
<evidence type="ECO:0000256" key="3">
    <source>
        <dbReference type="ARBA" id="ARBA00022552"/>
    </source>
</evidence>
<feature type="compositionally biased region" description="Polar residues" evidence="6">
    <location>
        <begin position="1"/>
        <end position="10"/>
    </location>
</feature>
<protein>
    <recommendedName>
        <fullName evidence="5">Ribosome maturation factor RimM</fullName>
    </recommendedName>
</protein>
<keyword evidence="3 5" id="KW-0698">rRNA processing</keyword>
<keyword evidence="1 5" id="KW-0963">Cytoplasm</keyword>
<dbReference type="InterPro" id="IPR011961">
    <property type="entry name" value="RimM"/>
</dbReference>
<comment type="subcellular location">
    <subcellularLocation>
        <location evidence="5">Cytoplasm</location>
    </subcellularLocation>
</comment>
<dbReference type="Pfam" id="PF01782">
    <property type="entry name" value="RimM"/>
    <property type="match status" value="1"/>
</dbReference>
<feature type="domain" description="Ribosome maturation factor RimM PRC barrel" evidence="8">
    <location>
        <begin position="140"/>
        <end position="189"/>
    </location>
</feature>
<sequence length="208" mass="21594">MKTPRTTVSRPPNPPKAATTQPAATKAPPRPSDAGKAPAGDVATRAPAAAAIVASGQVVLAAVIGAHGVGGEVKLKVFAEQIEAHRSFNDGALTIVTLRNNIARFAEVTDRNAAEAMRGTLLTVPRAALPALDEGEYYHADLIGLSAVSTAGDALGQVVAVENFGAGDVVEVERPSEDGRPGKRFMVPMSAVPEWNEQRLVIDAAFVE</sequence>
<comment type="subunit">
    <text evidence="5">Binds ribosomal protein uS19.</text>
</comment>
<evidence type="ECO:0000259" key="8">
    <source>
        <dbReference type="Pfam" id="PF24986"/>
    </source>
</evidence>
<dbReference type="SUPFAM" id="SSF50447">
    <property type="entry name" value="Translation proteins"/>
    <property type="match status" value="1"/>
</dbReference>
<organism evidence="9 10">
    <name type="scientific">Sphingomonas hominis</name>
    <dbReference type="NCBI Taxonomy" id="2741495"/>
    <lineage>
        <taxon>Bacteria</taxon>
        <taxon>Pseudomonadati</taxon>
        <taxon>Pseudomonadota</taxon>
        <taxon>Alphaproteobacteria</taxon>
        <taxon>Sphingomonadales</taxon>
        <taxon>Sphingomonadaceae</taxon>
        <taxon>Sphingomonas</taxon>
    </lineage>
</organism>
<dbReference type="PANTHER" id="PTHR33692">
    <property type="entry name" value="RIBOSOME MATURATION FACTOR RIMM"/>
    <property type="match status" value="1"/>
</dbReference>
<evidence type="ECO:0000259" key="7">
    <source>
        <dbReference type="Pfam" id="PF01782"/>
    </source>
</evidence>
<dbReference type="Pfam" id="PF24986">
    <property type="entry name" value="PRC_RimM"/>
    <property type="match status" value="1"/>
</dbReference>
<comment type="caution">
    <text evidence="9">The sequence shown here is derived from an EMBL/GenBank/DDBJ whole genome shotgun (WGS) entry which is preliminary data.</text>
</comment>
<dbReference type="PANTHER" id="PTHR33692:SF1">
    <property type="entry name" value="RIBOSOME MATURATION FACTOR RIMM"/>
    <property type="match status" value="1"/>
</dbReference>
<name>A0ABX2JEN0_9SPHN</name>
<dbReference type="NCBIfam" id="TIGR02273">
    <property type="entry name" value="16S_RimM"/>
    <property type="match status" value="1"/>
</dbReference>
<evidence type="ECO:0000313" key="9">
    <source>
        <dbReference type="EMBL" id="NTS64104.1"/>
    </source>
</evidence>
<dbReference type="InterPro" id="IPR009000">
    <property type="entry name" value="Transl_B-barrel_sf"/>
</dbReference>
<dbReference type="Proteomes" id="UP000621447">
    <property type="component" value="Unassembled WGS sequence"/>
</dbReference>